<evidence type="ECO:0000256" key="6">
    <source>
        <dbReference type="ARBA" id="ARBA00023136"/>
    </source>
</evidence>
<evidence type="ECO:0000256" key="3">
    <source>
        <dbReference type="ARBA" id="ARBA00022679"/>
    </source>
</evidence>
<keyword evidence="4 8" id="KW-0812">Transmembrane</keyword>
<evidence type="ECO:0000256" key="8">
    <source>
        <dbReference type="SAM" id="Phobius"/>
    </source>
</evidence>
<feature type="transmembrane region" description="Helical" evidence="8">
    <location>
        <begin position="139"/>
        <end position="167"/>
    </location>
</feature>
<keyword evidence="6 8" id="KW-0472">Membrane</keyword>
<feature type="transmembrane region" description="Helical" evidence="8">
    <location>
        <begin position="266"/>
        <end position="289"/>
    </location>
</feature>
<dbReference type="EMBL" id="JAUSUK010000001">
    <property type="protein sequence ID" value="MDQ0325603.1"/>
    <property type="molecule type" value="Genomic_DNA"/>
</dbReference>
<keyword evidence="3" id="KW-0808">Transferase</keyword>
<feature type="transmembrane region" description="Helical" evidence="8">
    <location>
        <begin position="209"/>
        <end position="235"/>
    </location>
</feature>
<feature type="transmembrane region" description="Helical" evidence="8">
    <location>
        <begin position="296"/>
        <end position="313"/>
    </location>
</feature>
<evidence type="ECO:0000313" key="9">
    <source>
        <dbReference type="EMBL" id="MDQ0325603.1"/>
    </source>
</evidence>
<dbReference type="Pfam" id="PF09594">
    <property type="entry name" value="GT87"/>
    <property type="match status" value="1"/>
</dbReference>
<protein>
    <recommendedName>
        <fullName evidence="11">DUF2029 domain-containing protein</fullName>
    </recommendedName>
</protein>
<evidence type="ECO:0008006" key="11">
    <source>
        <dbReference type="Google" id="ProtNLM"/>
    </source>
</evidence>
<comment type="similarity">
    <text evidence="7">Belongs to the glycosyltransferase 87 family.</text>
</comment>
<evidence type="ECO:0000313" key="10">
    <source>
        <dbReference type="Proteomes" id="UP001230253"/>
    </source>
</evidence>
<comment type="subcellular location">
    <subcellularLocation>
        <location evidence="1">Cell membrane</location>
        <topology evidence="1">Multi-pass membrane protein</topology>
    </subcellularLocation>
</comment>
<name>A0ABU0C513_9BRAD</name>
<proteinExistence type="inferred from homology"/>
<dbReference type="Proteomes" id="UP001230253">
    <property type="component" value="Unassembled WGS sequence"/>
</dbReference>
<organism evidence="9 10">
    <name type="scientific">Rhodopseudomonas julia</name>
    <dbReference type="NCBI Taxonomy" id="200617"/>
    <lineage>
        <taxon>Bacteria</taxon>
        <taxon>Pseudomonadati</taxon>
        <taxon>Pseudomonadota</taxon>
        <taxon>Alphaproteobacteria</taxon>
        <taxon>Hyphomicrobiales</taxon>
        <taxon>Nitrobacteraceae</taxon>
        <taxon>Rhodopseudomonas</taxon>
    </lineage>
</organism>
<evidence type="ECO:0000256" key="2">
    <source>
        <dbReference type="ARBA" id="ARBA00022475"/>
    </source>
</evidence>
<evidence type="ECO:0000256" key="1">
    <source>
        <dbReference type="ARBA" id="ARBA00004651"/>
    </source>
</evidence>
<dbReference type="RefSeq" id="WP_307153786.1">
    <property type="nucleotide sequence ID" value="NZ_JAUSUK010000001.1"/>
</dbReference>
<feature type="transmembrane region" description="Helical" evidence="8">
    <location>
        <begin position="179"/>
        <end position="202"/>
    </location>
</feature>
<gene>
    <name evidence="9" type="ORF">J2R99_001452</name>
</gene>
<evidence type="ECO:0000256" key="5">
    <source>
        <dbReference type="ARBA" id="ARBA00022989"/>
    </source>
</evidence>
<sequence length="421" mass="44424">MNGGQRPAWREISARYRRYQPVILGLLAAATLGRAYRFSVAAEADGPARLVDFDMFHMVARLIWAGRLEDAYRFDSLWPLLKARGGLDFMTWAYPPPFDIVVAPLGLLPAGAAYLVFVGGTLALYLFALKRLAGENFALVAIAIFPAFAIGISGGQNGFLTGALIALACLGFEKRRWQAGVPLGLMIIKPHLAAGLAVRTLLARRFGAVVAAACTVVAACLAATLCFGVGIWAAFLEATKETGVFLKEGFFPLHRMVSIYATLRSFGLGVVPAFAAQGAVALVALAAIVRVTFGAFTLRQSLGVTAVASLLITPYAYDYDLSLLGVGLALLLPDLLSKAGKTALGALFSLSFITCGYWLVEAVPQLLATEADFADAGTLPALAGLTLLALFALIWWLTERSRAAEAAHQAAAANPAAGAEA</sequence>
<feature type="transmembrane region" description="Helical" evidence="8">
    <location>
        <begin position="100"/>
        <end position="127"/>
    </location>
</feature>
<keyword evidence="10" id="KW-1185">Reference proteome</keyword>
<feature type="transmembrane region" description="Helical" evidence="8">
    <location>
        <begin position="380"/>
        <end position="398"/>
    </location>
</feature>
<accession>A0ABU0C513</accession>
<keyword evidence="5 8" id="KW-1133">Transmembrane helix</keyword>
<keyword evidence="2" id="KW-1003">Cell membrane</keyword>
<dbReference type="InterPro" id="IPR018584">
    <property type="entry name" value="GT87"/>
</dbReference>
<comment type="caution">
    <text evidence="9">The sequence shown here is derived from an EMBL/GenBank/DDBJ whole genome shotgun (WGS) entry which is preliminary data.</text>
</comment>
<evidence type="ECO:0000256" key="7">
    <source>
        <dbReference type="ARBA" id="ARBA00024033"/>
    </source>
</evidence>
<reference evidence="9 10" key="1">
    <citation type="submission" date="2023-07" db="EMBL/GenBank/DDBJ databases">
        <title>Genomic Encyclopedia of Type Strains, Phase IV (KMG-IV): sequencing the most valuable type-strain genomes for metagenomic binning, comparative biology and taxonomic classification.</title>
        <authorList>
            <person name="Goeker M."/>
        </authorList>
    </citation>
    <scope>NUCLEOTIDE SEQUENCE [LARGE SCALE GENOMIC DNA]</scope>
    <source>
        <strain evidence="9 10">DSM 11549</strain>
    </source>
</reference>
<evidence type="ECO:0000256" key="4">
    <source>
        <dbReference type="ARBA" id="ARBA00022692"/>
    </source>
</evidence>